<feature type="signal peptide" evidence="2">
    <location>
        <begin position="1"/>
        <end position="23"/>
    </location>
</feature>
<comment type="caution">
    <text evidence="3">The sequence shown here is derived from an EMBL/GenBank/DDBJ whole genome shotgun (WGS) entry which is preliminary data.</text>
</comment>
<evidence type="ECO:0000256" key="2">
    <source>
        <dbReference type="SAM" id="SignalP"/>
    </source>
</evidence>
<sequence length="261" mass="29395">MKKQFLMLMAAGALVFSACREDAGTTRETNENDSSTPDNAAGPSDNTTSSLKEYNFDEEYRDRANRMVSQVSQDLDLDTSAQARLRTVYYNRARQIDELETRFSSTNRSGGFAADSGDMTIGADASMDANMNATGATASYPDNYYNELESINSTVDTEVRGFLTSDQFKLYQANRQKYYEADMKFKAENGGKLKIDGEEAKLKTDDVKIKREGDEYKYKSDDVKIKREGDESKLKTDDLKIKKEGDEMKIKTDNSKIKVEN</sequence>
<dbReference type="RefSeq" id="WP_066615524.1">
    <property type="nucleotide sequence ID" value="NZ_JBHSYQ010000003.1"/>
</dbReference>
<proteinExistence type="predicted"/>
<evidence type="ECO:0008006" key="5">
    <source>
        <dbReference type="Google" id="ProtNLM"/>
    </source>
</evidence>
<dbReference type="Proteomes" id="UP001596405">
    <property type="component" value="Unassembled WGS sequence"/>
</dbReference>
<gene>
    <name evidence="3" type="ORF">ACFQHR_06695</name>
</gene>
<accession>A0ABW2DKL6</accession>
<reference evidence="4" key="1">
    <citation type="journal article" date="2019" name="Int. J. Syst. Evol. Microbiol.">
        <title>The Global Catalogue of Microorganisms (GCM) 10K type strain sequencing project: providing services to taxonomists for standard genome sequencing and annotation.</title>
        <authorList>
            <consortium name="The Broad Institute Genomics Platform"/>
            <consortium name="The Broad Institute Genome Sequencing Center for Infectious Disease"/>
            <person name="Wu L."/>
            <person name="Ma J."/>
        </authorList>
    </citation>
    <scope>NUCLEOTIDE SEQUENCE [LARGE SCALE GENOMIC DNA]</scope>
    <source>
        <strain evidence="4">CGMCC 4.7393</strain>
    </source>
</reference>
<evidence type="ECO:0000256" key="1">
    <source>
        <dbReference type="SAM" id="MobiDB-lite"/>
    </source>
</evidence>
<name>A0ABW2DKL6_9BACT</name>
<dbReference type="PROSITE" id="PS51257">
    <property type="entry name" value="PROKAR_LIPOPROTEIN"/>
    <property type="match status" value="1"/>
</dbReference>
<feature type="region of interest" description="Disordered" evidence="1">
    <location>
        <begin position="24"/>
        <end position="51"/>
    </location>
</feature>
<keyword evidence="2" id="KW-0732">Signal</keyword>
<dbReference type="EMBL" id="JBHSYQ010000003">
    <property type="protein sequence ID" value="MFC6997306.1"/>
    <property type="molecule type" value="Genomic_DNA"/>
</dbReference>
<evidence type="ECO:0000313" key="4">
    <source>
        <dbReference type="Proteomes" id="UP001596405"/>
    </source>
</evidence>
<keyword evidence="4" id="KW-1185">Reference proteome</keyword>
<protein>
    <recommendedName>
        <fullName evidence="5">Lipoprotein</fullName>
    </recommendedName>
</protein>
<evidence type="ECO:0000313" key="3">
    <source>
        <dbReference type="EMBL" id="MFC6997306.1"/>
    </source>
</evidence>
<feature type="chain" id="PRO_5045181909" description="Lipoprotein" evidence="2">
    <location>
        <begin position="24"/>
        <end position="261"/>
    </location>
</feature>
<feature type="compositionally biased region" description="Polar residues" evidence="1">
    <location>
        <begin position="32"/>
        <end position="51"/>
    </location>
</feature>
<organism evidence="3 4">
    <name type="scientific">Rufibacter roseus</name>
    <dbReference type="NCBI Taxonomy" id="1567108"/>
    <lineage>
        <taxon>Bacteria</taxon>
        <taxon>Pseudomonadati</taxon>
        <taxon>Bacteroidota</taxon>
        <taxon>Cytophagia</taxon>
        <taxon>Cytophagales</taxon>
        <taxon>Hymenobacteraceae</taxon>
        <taxon>Rufibacter</taxon>
    </lineage>
</organism>